<keyword evidence="1" id="KW-1185">Reference proteome</keyword>
<name>A0A915PHS2_9BILA</name>
<proteinExistence type="predicted"/>
<sequence>MDQEVGNEYPPAAAAAVPVSPGWPSVQMQKPVVYCHQSAPIRLILTRPRTRKLRSAHCVCASTTFM</sequence>
<dbReference type="Proteomes" id="UP000887581">
    <property type="component" value="Unplaced"/>
</dbReference>
<dbReference type="AlphaFoldDB" id="A0A915PHS2"/>
<dbReference type="WBParaSite" id="sdigi.contig18.g1621.t1">
    <property type="protein sequence ID" value="sdigi.contig18.g1621.t1"/>
    <property type="gene ID" value="sdigi.contig18.g1621"/>
</dbReference>
<organism evidence="1 2">
    <name type="scientific">Setaria digitata</name>
    <dbReference type="NCBI Taxonomy" id="48799"/>
    <lineage>
        <taxon>Eukaryota</taxon>
        <taxon>Metazoa</taxon>
        <taxon>Ecdysozoa</taxon>
        <taxon>Nematoda</taxon>
        <taxon>Chromadorea</taxon>
        <taxon>Rhabditida</taxon>
        <taxon>Spirurina</taxon>
        <taxon>Spiruromorpha</taxon>
        <taxon>Filarioidea</taxon>
        <taxon>Setariidae</taxon>
        <taxon>Setaria</taxon>
    </lineage>
</organism>
<evidence type="ECO:0000313" key="1">
    <source>
        <dbReference type="Proteomes" id="UP000887581"/>
    </source>
</evidence>
<protein>
    <submittedName>
        <fullName evidence="2">Uncharacterized protein</fullName>
    </submittedName>
</protein>
<evidence type="ECO:0000313" key="2">
    <source>
        <dbReference type="WBParaSite" id="sdigi.contig18.g1621.t1"/>
    </source>
</evidence>
<accession>A0A915PHS2</accession>
<reference evidence="2" key="1">
    <citation type="submission" date="2022-11" db="UniProtKB">
        <authorList>
            <consortium name="WormBaseParasite"/>
        </authorList>
    </citation>
    <scope>IDENTIFICATION</scope>
</reference>